<dbReference type="Gene3D" id="2.60.40.10">
    <property type="entry name" value="Immunoglobulins"/>
    <property type="match status" value="1"/>
</dbReference>
<dbReference type="GeneTree" id="ENSGT00940000177364"/>
<dbReference type="InterPro" id="IPR003599">
    <property type="entry name" value="Ig_sub"/>
</dbReference>
<dbReference type="AlphaFoldDB" id="A0A3B5ATW1"/>
<dbReference type="SMART" id="SM00406">
    <property type="entry name" value="IGv"/>
    <property type="match status" value="1"/>
</dbReference>
<reference evidence="7" key="1">
    <citation type="submission" date="2023-09" db="UniProtKB">
        <authorList>
            <consortium name="Ensembl"/>
        </authorList>
    </citation>
    <scope>IDENTIFICATION</scope>
</reference>
<evidence type="ECO:0000256" key="4">
    <source>
        <dbReference type="ARBA" id="ARBA00023319"/>
    </source>
</evidence>
<keyword evidence="3" id="KW-0675">Receptor</keyword>
<dbReference type="PANTHER" id="PTHR19367:SF18">
    <property type="entry name" value="T CELL RECEPTOR ALPHA VARIABLE 16"/>
    <property type="match status" value="1"/>
</dbReference>
<evidence type="ECO:0000256" key="3">
    <source>
        <dbReference type="ARBA" id="ARBA00023170"/>
    </source>
</evidence>
<dbReference type="Ensembl" id="ENSSPAT00000024700.1">
    <property type="protein sequence ID" value="ENSSPAP00000024300.1"/>
    <property type="gene ID" value="ENSSPAG00000018373.1"/>
</dbReference>
<keyword evidence="4" id="KW-0393">Immunoglobulin domain</keyword>
<accession>A0A3B5ATW1</accession>
<dbReference type="Pfam" id="PF07686">
    <property type="entry name" value="V-set"/>
    <property type="match status" value="1"/>
</dbReference>
<dbReference type="GO" id="GO:0002250">
    <property type="term" value="P:adaptive immune response"/>
    <property type="evidence" value="ECO:0007669"/>
    <property type="project" value="UniProtKB-KW"/>
</dbReference>
<keyword evidence="5" id="KW-0391">Immunity</keyword>
<dbReference type="InterPro" id="IPR051287">
    <property type="entry name" value="TCR_variable_region"/>
</dbReference>
<keyword evidence="1" id="KW-0732">Signal</keyword>
<dbReference type="InterPro" id="IPR013783">
    <property type="entry name" value="Ig-like_fold"/>
</dbReference>
<dbReference type="InterPro" id="IPR036179">
    <property type="entry name" value="Ig-like_dom_sf"/>
</dbReference>
<dbReference type="SMART" id="SM00409">
    <property type="entry name" value="IG"/>
    <property type="match status" value="1"/>
</dbReference>
<dbReference type="InterPro" id="IPR013106">
    <property type="entry name" value="Ig_V-set"/>
</dbReference>
<organism evidence="7">
    <name type="scientific">Stegastes partitus</name>
    <name type="common">bicolor damselfish</name>
    <dbReference type="NCBI Taxonomy" id="144197"/>
    <lineage>
        <taxon>Eukaryota</taxon>
        <taxon>Metazoa</taxon>
        <taxon>Chordata</taxon>
        <taxon>Craniata</taxon>
        <taxon>Vertebrata</taxon>
        <taxon>Euteleostomi</taxon>
        <taxon>Actinopterygii</taxon>
        <taxon>Neopterygii</taxon>
        <taxon>Teleostei</taxon>
        <taxon>Neoteleostei</taxon>
        <taxon>Acanthomorphata</taxon>
        <taxon>Ovalentaria</taxon>
        <taxon>Pomacentridae</taxon>
        <taxon>Stegastes</taxon>
    </lineage>
</organism>
<evidence type="ECO:0000256" key="2">
    <source>
        <dbReference type="ARBA" id="ARBA00023130"/>
    </source>
</evidence>
<evidence type="ECO:0000259" key="6">
    <source>
        <dbReference type="PROSITE" id="PS50835"/>
    </source>
</evidence>
<keyword evidence="5" id="KW-1279">T cell receptor</keyword>
<dbReference type="SUPFAM" id="SSF48726">
    <property type="entry name" value="Immunoglobulin"/>
    <property type="match status" value="1"/>
</dbReference>
<dbReference type="PANTHER" id="PTHR19367">
    <property type="entry name" value="T-CELL RECEPTOR ALPHA CHAIN V REGION"/>
    <property type="match status" value="1"/>
</dbReference>
<proteinExistence type="predicted"/>
<evidence type="ECO:0000256" key="5">
    <source>
        <dbReference type="ARBA" id="ARBA00043266"/>
    </source>
</evidence>
<dbReference type="STRING" id="144197.ENSSPAP00000024300"/>
<sequence>LESGLCHHVITVLVLQSGDQICHQRDPVMLECSLAKGFDMSSYTMHWYRQKNRHGAQIEHLITEYQDSSGRFKSSFNSAKTSFSLQIPDLFLNDSSVYYCAARHSDALRAGSHTNNETDGRKELWFVWVSSNRGK</sequence>
<feature type="domain" description="Ig-like" evidence="6">
    <location>
        <begin position="18"/>
        <end position="116"/>
    </location>
</feature>
<name>A0A3B5ATW1_9TELE</name>
<evidence type="ECO:0000313" key="7">
    <source>
        <dbReference type="Ensembl" id="ENSSPAP00000024300.1"/>
    </source>
</evidence>
<dbReference type="PROSITE" id="PS50835">
    <property type="entry name" value="IG_LIKE"/>
    <property type="match status" value="1"/>
</dbReference>
<keyword evidence="2" id="KW-1064">Adaptive immunity</keyword>
<evidence type="ECO:0000256" key="1">
    <source>
        <dbReference type="ARBA" id="ARBA00022729"/>
    </source>
</evidence>
<dbReference type="InterPro" id="IPR007110">
    <property type="entry name" value="Ig-like_dom"/>
</dbReference>
<protein>
    <recommendedName>
        <fullName evidence="6">Ig-like domain-containing protein</fullName>
    </recommendedName>
</protein>
<dbReference type="GO" id="GO:0042101">
    <property type="term" value="C:T cell receptor complex"/>
    <property type="evidence" value="ECO:0007669"/>
    <property type="project" value="UniProtKB-KW"/>
</dbReference>